<organism evidence="1 2">
    <name type="scientific">Cinnamomum micranthum f. kanehirae</name>
    <dbReference type="NCBI Taxonomy" id="337451"/>
    <lineage>
        <taxon>Eukaryota</taxon>
        <taxon>Viridiplantae</taxon>
        <taxon>Streptophyta</taxon>
        <taxon>Embryophyta</taxon>
        <taxon>Tracheophyta</taxon>
        <taxon>Spermatophyta</taxon>
        <taxon>Magnoliopsida</taxon>
        <taxon>Magnoliidae</taxon>
        <taxon>Laurales</taxon>
        <taxon>Lauraceae</taxon>
        <taxon>Cinnamomum</taxon>
    </lineage>
</organism>
<comment type="caution">
    <text evidence="1">The sequence shown here is derived from an EMBL/GenBank/DDBJ whole genome shotgun (WGS) entry which is preliminary data.</text>
</comment>
<keyword evidence="2" id="KW-1185">Reference proteome</keyword>
<dbReference type="AlphaFoldDB" id="A0A3S3QCE7"/>
<reference evidence="1 2" key="1">
    <citation type="journal article" date="2019" name="Nat. Plants">
        <title>Stout camphor tree genome fills gaps in understanding of flowering plant genome evolution.</title>
        <authorList>
            <person name="Chaw S.M."/>
            <person name="Liu Y.C."/>
            <person name="Wu Y.W."/>
            <person name="Wang H.Y."/>
            <person name="Lin C.I."/>
            <person name="Wu C.S."/>
            <person name="Ke H.M."/>
            <person name="Chang L.Y."/>
            <person name="Hsu C.Y."/>
            <person name="Yang H.T."/>
            <person name="Sudianto E."/>
            <person name="Hsu M.H."/>
            <person name="Wu K.P."/>
            <person name="Wang L.N."/>
            <person name="Leebens-Mack J.H."/>
            <person name="Tsai I.J."/>
        </authorList>
    </citation>
    <scope>NUCLEOTIDE SEQUENCE [LARGE SCALE GENOMIC DNA]</scope>
    <source>
        <strain evidence="2">cv. Chaw 1501</strain>
        <tissue evidence="1">Young leaves</tissue>
    </source>
</reference>
<dbReference type="PANTHER" id="PTHR37897">
    <property type="entry name" value="DNAK FAMILY PROTEIN"/>
    <property type="match status" value="1"/>
</dbReference>
<name>A0A3S3QCE7_9MAGN</name>
<protein>
    <recommendedName>
        <fullName evidence="3">DUF3741 domain-containing protein</fullName>
    </recommendedName>
</protein>
<dbReference type="EMBL" id="QPKB01000004">
    <property type="protein sequence ID" value="RWR82527.1"/>
    <property type="molecule type" value="Genomic_DNA"/>
</dbReference>
<evidence type="ECO:0000313" key="2">
    <source>
        <dbReference type="Proteomes" id="UP000283530"/>
    </source>
</evidence>
<proteinExistence type="predicted"/>
<sequence>MKDLSFFLLKNSLTSKMKKGLRNFCHGVGSTSTLNQQTADRDMSCLVTPSSLISSYIEESSLGGSPPTLEEMILKLDLEEAATRKARLDDDPGESRRRMSCVNNSDILRSARNALNQYPRFSLDGRDSMYRSTFRSFAPRMATYASGWKSACCEPDLERSHGLPSTLGGESVVWCKPGVVPKLMGLEAVPVPISSRHCNGRLMSSKIRQKNLRRVERNETQKKILVMGKHGCGGTRRQTMGMGEPSNVNYCTANPIRRLR</sequence>
<dbReference type="OrthoDB" id="1931242at2759"/>
<accession>A0A3S3QCE7</accession>
<evidence type="ECO:0008006" key="3">
    <source>
        <dbReference type="Google" id="ProtNLM"/>
    </source>
</evidence>
<dbReference type="PANTHER" id="PTHR37897:SF1">
    <property type="entry name" value="DUF3741 DOMAIN-CONTAINING PROTEIN"/>
    <property type="match status" value="1"/>
</dbReference>
<dbReference type="Proteomes" id="UP000283530">
    <property type="component" value="Unassembled WGS sequence"/>
</dbReference>
<gene>
    <name evidence="1" type="ORF">CKAN_01124800</name>
</gene>
<evidence type="ECO:0000313" key="1">
    <source>
        <dbReference type="EMBL" id="RWR82527.1"/>
    </source>
</evidence>